<accession>A0A1W1CJF3</accession>
<name>A0A1W1CJF3_9ZZZZ</name>
<proteinExistence type="predicted"/>
<dbReference type="AlphaFoldDB" id="A0A1W1CJF3"/>
<protein>
    <recommendedName>
        <fullName evidence="2">DUF4878 domain-containing protein</fullName>
    </recommendedName>
</protein>
<reference evidence="1" key="1">
    <citation type="submission" date="2016-10" db="EMBL/GenBank/DDBJ databases">
        <authorList>
            <person name="de Groot N.N."/>
        </authorList>
    </citation>
    <scope>NUCLEOTIDE SEQUENCE</scope>
</reference>
<organism evidence="1">
    <name type="scientific">hydrothermal vent metagenome</name>
    <dbReference type="NCBI Taxonomy" id="652676"/>
    <lineage>
        <taxon>unclassified sequences</taxon>
        <taxon>metagenomes</taxon>
        <taxon>ecological metagenomes</taxon>
    </lineage>
</organism>
<sequence>MWKKVVLGVLGFIVLVIGLTFWVTSGLTDNASAFFRKIKAHDYKTAYYAYLSDDFKDNVPFEKFKTFIETNHLDRFKEATWDSRETDGNKGRIEGSLLFENGSSIPITVMFSKSGDEWKIYAIKKSAAGIVEGKENSSVKAVEVENRAVVKAVPSSSEYLPFARKTVAQVADTLATKDSSKLYSNISERWREQISPEKFHSIFSGMIKSGVDLTALKNMNPIEEKPASIDKDGLLNIYIYYPTKPVAVVFDLNYINEYGHWKLFGINIHGKQ</sequence>
<evidence type="ECO:0000313" key="1">
    <source>
        <dbReference type="EMBL" id="SFV65842.1"/>
    </source>
</evidence>
<gene>
    <name evidence="1" type="ORF">MNB_SV-10-1345</name>
</gene>
<dbReference type="EMBL" id="FPHL01000041">
    <property type="protein sequence ID" value="SFV65842.1"/>
    <property type="molecule type" value="Genomic_DNA"/>
</dbReference>
<evidence type="ECO:0008006" key="2">
    <source>
        <dbReference type="Google" id="ProtNLM"/>
    </source>
</evidence>